<accession>Q8VAF8</accession>
<dbReference type="Proteomes" id="UP000000327">
    <property type="component" value="Segment"/>
</dbReference>
<organismHost>
    <name type="scientific">Crustacea</name>
    <name type="common">crustaceans</name>
    <dbReference type="NCBI Taxonomy" id="6657"/>
</organismHost>
<protein>
    <submittedName>
        <fullName evidence="1">Wsv462</fullName>
    </submittedName>
</protein>
<keyword evidence="2" id="KW-1185">Reference proteome</keyword>
<dbReference type="EMBL" id="AF332093">
    <property type="protein sequence ID" value="AAL33463.1"/>
    <property type="molecule type" value="Genomic_DNA"/>
</dbReference>
<reference evidence="1 2" key="1">
    <citation type="journal article" date="2001" name="J. Virol.">
        <title>Complete genome sequence of the shrimp white spot bacilliform virus.</title>
        <authorList>
            <person name="Yang F."/>
            <person name="He J."/>
            <person name="Lin X."/>
            <person name="Li Q."/>
            <person name="Pan D."/>
            <person name="Zhang X."/>
            <person name="Xu X."/>
        </authorList>
    </citation>
    <scope>NUCLEOTIDE SEQUENCE [LARGE SCALE GENOMIC DNA]</scope>
    <source>
        <strain evidence="2">Isolate Shrimp/China/Tongan/1996</strain>
    </source>
</reference>
<evidence type="ECO:0000313" key="2">
    <source>
        <dbReference type="Proteomes" id="UP000000327"/>
    </source>
</evidence>
<evidence type="ECO:0000313" key="1">
    <source>
        <dbReference type="EMBL" id="AAL33463.1"/>
    </source>
</evidence>
<sequence>MIVNPLKRAIHFFSSVKVSSTLRFRLPLLHSLLLLLLPQSSAFYYRFHLKIFFHHYSKIQKNLLQQEQLLSEKSPGSKQGHSY</sequence>
<name>Q8VAF8_WSSVS</name>
<organism evidence="1 2">
    <name type="scientific">White spot syndrome virus (isolate Shrimp/China/Tongan/1996)</name>
    <name type="common">WSSV</name>
    <name type="synonym">White spot bacilliform virus</name>
    <dbReference type="NCBI Taxonomy" id="654913"/>
    <lineage>
        <taxon>Viruses</taxon>
        <taxon>Viruses incertae sedis</taxon>
        <taxon>Naldaviricetes</taxon>
        <taxon>Nimaviridae</taxon>
        <taxon>Whispovirus</taxon>
        <taxon>White spot syndrome virus</taxon>
    </lineage>
</organism>
<proteinExistence type="predicted"/>